<feature type="domain" description="DOD-type homing endonuclease" evidence="11">
    <location>
        <begin position="71"/>
        <end position="216"/>
    </location>
</feature>
<evidence type="ECO:0000256" key="2">
    <source>
        <dbReference type="ARBA" id="ARBA00022741"/>
    </source>
</evidence>
<dbReference type="Pfam" id="PF14528">
    <property type="entry name" value="LAGLIDADG_3"/>
    <property type="match status" value="1"/>
</dbReference>
<dbReference type="GO" id="GO:0004519">
    <property type="term" value="F:endonuclease activity"/>
    <property type="evidence" value="ECO:0007669"/>
    <property type="project" value="InterPro"/>
</dbReference>
<dbReference type="InterPro" id="IPR006141">
    <property type="entry name" value="Intein_N"/>
</dbReference>
<keyword evidence="7" id="KW-0238">DNA-binding</keyword>
<sequence length="445" mass="51430">MASKIFSTGRKKVFEIIFKSGRKIKATANHQFLTINGWDRLDKLASGDRLATPRRLDFENVVAMSDDKIIVLAHLIGDGCYLKHQPLHYTNADMESIDVVNHSSLKAFGTKNRLVKQKTWYHLYLSAPAPLARGRRNPIVKWFDEELGIFNQRSGEKEIPEFIFTLSQEKLALFIKHLFSTDGGLTFSSGLWRLHYASKSEQLIRSLQHLLLRFEIQSRIKINKKKNYSPVFNLVISGSENQLKFMEAIGIFGRKDKNVKKAIKDLRQIKPNTNVDIIPKDIWQKIVQKFMELGWTTRQFHQEMQWAYSGTQRYSNGISRNRLSNIAQVLGDGTLGNLANSDIFWDEIAEIKEAGIEAVYDITVPKNHNFIANDIIVHNSIEQDADVVMFIYRDDMYEQDSEKKNIAEILIRKHRHGPTGDVQLYWKPEFMKFVTVEKKLTDPND</sequence>
<evidence type="ECO:0000256" key="5">
    <source>
        <dbReference type="ARBA" id="ARBA00022840"/>
    </source>
</evidence>
<dbReference type="CDD" id="cd00081">
    <property type="entry name" value="Hint"/>
    <property type="match status" value="2"/>
</dbReference>
<dbReference type="InterPro" id="IPR004042">
    <property type="entry name" value="Intein_endonuc_central"/>
</dbReference>
<dbReference type="AlphaFoldDB" id="A0A0G0KBY8"/>
<dbReference type="GO" id="GO:0006260">
    <property type="term" value="P:DNA replication"/>
    <property type="evidence" value="ECO:0007669"/>
    <property type="project" value="UniProtKB-KW"/>
</dbReference>
<dbReference type="GO" id="GO:0003678">
    <property type="term" value="F:DNA helicase activity"/>
    <property type="evidence" value="ECO:0007669"/>
    <property type="project" value="InterPro"/>
</dbReference>
<keyword evidence="5" id="KW-0067">ATP-binding</keyword>
<dbReference type="Pfam" id="PF14890">
    <property type="entry name" value="Intein_splicing"/>
    <property type="match status" value="1"/>
</dbReference>
<gene>
    <name evidence="13" type="ORF">US94_C0038G0003</name>
</gene>
<evidence type="ECO:0000313" key="13">
    <source>
        <dbReference type="EMBL" id="KKQ73030.1"/>
    </source>
</evidence>
<evidence type="ECO:0000256" key="9">
    <source>
        <dbReference type="ARBA" id="ARBA00044940"/>
    </source>
</evidence>
<reference evidence="13 14" key="1">
    <citation type="journal article" date="2015" name="Nature">
        <title>rRNA introns, odd ribosomes, and small enigmatic genomes across a large radiation of phyla.</title>
        <authorList>
            <person name="Brown C.T."/>
            <person name="Hug L.A."/>
            <person name="Thomas B.C."/>
            <person name="Sharon I."/>
            <person name="Castelle C.J."/>
            <person name="Singh A."/>
            <person name="Wilkins M.J."/>
            <person name="Williams K.H."/>
            <person name="Banfield J.F."/>
        </authorList>
    </citation>
    <scope>NUCLEOTIDE SEQUENCE [LARGE SCALE GENOMIC DNA]</scope>
</reference>
<dbReference type="InterPro" id="IPR007694">
    <property type="entry name" value="DNA_helicase_DnaB-like_C"/>
</dbReference>
<dbReference type="Gene3D" id="3.40.50.300">
    <property type="entry name" value="P-loop containing nucleotide triphosphate hydrolases"/>
    <property type="match status" value="1"/>
</dbReference>
<dbReference type="PROSITE" id="PS50819">
    <property type="entry name" value="INTEIN_ENDONUCLEASE"/>
    <property type="match status" value="1"/>
</dbReference>
<dbReference type="InterPro" id="IPR027434">
    <property type="entry name" value="Homing_endonucl"/>
</dbReference>
<dbReference type="Gene3D" id="3.10.28.10">
    <property type="entry name" value="Homing endonucleases"/>
    <property type="match status" value="1"/>
</dbReference>
<keyword evidence="4" id="KW-0068">Autocatalytic cleavage</keyword>
<accession>A0A0G0KBY8</accession>
<dbReference type="SMART" id="SM00305">
    <property type="entry name" value="HintC"/>
    <property type="match status" value="1"/>
</dbReference>
<dbReference type="InterPro" id="IPR027417">
    <property type="entry name" value="P-loop_NTPase"/>
</dbReference>
<dbReference type="Gene3D" id="2.170.16.10">
    <property type="entry name" value="Hedgehog/Intein (Hint) domain"/>
    <property type="match status" value="2"/>
</dbReference>
<dbReference type="PRINTS" id="PR00379">
    <property type="entry name" value="INTEIN"/>
</dbReference>
<keyword evidence="6" id="KW-0651">Protein splicing</keyword>
<protein>
    <recommendedName>
        <fullName evidence="10">DNA 5'-3' helicase DnaB</fullName>
    </recommendedName>
</protein>
<dbReference type="NCBIfam" id="TIGR01443">
    <property type="entry name" value="intein_Cterm"/>
    <property type="match status" value="1"/>
</dbReference>
<dbReference type="GO" id="GO:0016539">
    <property type="term" value="P:intein-mediated protein splicing"/>
    <property type="evidence" value="ECO:0007669"/>
    <property type="project" value="InterPro"/>
</dbReference>
<evidence type="ECO:0000256" key="6">
    <source>
        <dbReference type="ARBA" id="ARBA00023000"/>
    </source>
</evidence>
<dbReference type="EMBL" id="LBUX01000038">
    <property type="protein sequence ID" value="KKQ73030.1"/>
    <property type="molecule type" value="Genomic_DNA"/>
</dbReference>
<evidence type="ECO:0000313" key="14">
    <source>
        <dbReference type="Proteomes" id="UP000034498"/>
    </source>
</evidence>
<dbReference type="InterPro" id="IPR030934">
    <property type="entry name" value="Intein_C"/>
</dbReference>
<evidence type="ECO:0000256" key="3">
    <source>
        <dbReference type="ARBA" id="ARBA00022806"/>
    </source>
</evidence>
<keyword evidence="1" id="KW-0235">DNA replication</keyword>
<dbReference type="InterPro" id="IPR036844">
    <property type="entry name" value="Hint_dom_sf"/>
</dbReference>
<dbReference type="InterPro" id="IPR006142">
    <property type="entry name" value="INTEIN"/>
</dbReference>
<keyword evidence="8" id="KW-0413">Isomerase</keyword>
<dbReference type="InterPro" id="IPR004860">
    <property type="entry name" value="LAGLIDADG_dom"/>
</dbReference>
<evidence type="ECO:0000256" key="10">
    <source>
        <dbReference type="ARBA" id="ARBA00045002"/>
    </source>
</evidence>
<dbReference type="PANTHER" id="PTHR30153">
    <property type="entry name" value="REPLICATIVE DNA HELICASE DNAB"/>
    <property type="match status" value="1"/>
</dbReference>
<evidence type="ECO:0000259" key="11">
    <source>
        <dbReference type="PROSITE" id="PS50819"/>
    </source>
</evidence>
<dbReference type="PANTHER" id="PTHR30153:SF2">
    <property type="entry name" value="REPLICATIVE DNA HELICASE"/>
    <property type="match status" value="1"/>
</dbReference>
<feature type="domain" description="SF4 helicase" evidence="12">
    <location>
        <begin position="380"/>
        <end position="440"/>
    </location>
</feature>
<evidence type="ECO:0000259" key="12">
    <source>
        <dbReference type="PROSITE" id="PS51199"/>
    </source>
</evidence>
<evidence type="ECO:0000256" key="8">
    <source>
        <dbReference type="ARBA" id="ARBA00023235"/>
    </source>
</evidence>
<dbReference type="PROSITE" id="PS51199">
    <property type="entry name" value="SF4_HELICASE"/>
    <property type="match status" value="1"/>
</dbReference>
<dbReference type="Proteomes" id="UP000034498">
    <property type="component" value="Unassembled WGS sequence"/>
</dbReference>
<dbReference type="PROSITE" id="PS50818">
    <property type="entry name" value="INTEIN_C_TER"/>
    <property type="match status" value="1"/>
</dbReference>
<keyword evidence="2" id="KW-0547">Nucleotide-binding</keyword>
<dbReference type="SUPFAM" id="SSF55608">
    <property type="entry name" value="Homing endonucleases"/>
    <property type="match status" value="1"/>
</dbReference>
<dbReference type="InterPro" id="IPR003586">
    <property type="entry name" value="Hint_dom_C"/>
</dbReference>
<dbReference type="GO" id="GO:0005829">
    <property type="term" value="C:cytosol"/>
    <property type="evidence" value="ECO:0007669"/>
    <property type="project" value="TreeGrafter"/>
</dbReference>
<evidence type="ECO:0000256" key="4">
    <source>
        <dbReference type="ARBA" id="ARBA00022813"/>
    </source>
</evidence>
<dbReference type="GO" id="GO:0005524">
    <property type="term" value="F:ATP binding"/>
    <property type="evidence" value="ECO:0007669"/>
    <property type="project" value="UniProtKB-KW"/>
</dbReference>
<keyword evidence="3 13" id="KW-0378">Hydrolase</keyword>
<dbReference type="PATRIC" id="fig|1618336.3.peg.548"/>
<organism evidence="13 14">
    <name type="scientific">Berkelbacteria bacterium GW2011_GWB1_38_5</name>
    <dbReference type="NCBI Taxonomy" id="1618336"/>
    <lineage>
        <taxon>Bacteria</taxon>
        <taxon>Candidatus Berkelbacteria</taxon>
    </lineage>
</organism>
<dbReference type="PROSITE" id="PS50817">
    <property type="entry name" value="INTEIN_N_TER"/>
    <property type="match status" value="1"/>
</dbReference>
<comment type="function">
    <text evidence="9">The intein is an endonuclease.</text>
</comment>
<proteinExistence type="predicted"/>
<dbReference type="SUPFAM" id="SSF51294">
    <property type="entry name" value="Hedgehog/intein (Hint) domain"/>
    <property type="match status" value="1"/>
</dbReference>
<evidence type="ECO:0000256" key="1">
    <source>
        <dbReference type="ARBA" id="ARBA00022705"/>
    </source>
</evidence>
<keyword evidence="3 13" id="KW-0347">Helicase</keyword>
<dbReference type="SUPFAM" id="SSF52540">
    <property type="entry name" value="P-loop containing nucleoside triphosphate hydrolases"/>
    <property type="match status" value="1"/>
</dbReference>
<evidence type="ECO:0000256" key="7">
    <source>
        <dbReference type="ARBA" id="ARBA00023125"/>
    </source>
</evidence>
<name>A0A0G0KBY8_9BACT</name>
<dbReference type="STRING" id="1618336.US94_C0038G0003"/>
<dbReference type="GO" id="GO:0003677">
    <property type="term" value="F:DNA binding"/>
    <property type="evidence" value="ECO:0007669"/>
    <property type="project" value="UniProtKB-KW"/>
</dbReference>
<comment type="caution">
    <text evidence="13">The sequence shown here is derived from an EMBL/GenBank/DDBJ whole genome shotgun (WGS) entry which is preliminary data.</text>
</comment>